<evidence type="ECO:0000313" key="1">
    <source>
        <dbReference type="EMBL" id="OWM62559.1"/>
    </source>
</evidence>
<evidence type="ECO:0000313" key="2">
    <source>
        <dbReference type="Proteomes" id="UP000197138"/>
    </source>
</evidence>
<name>A0A218VQH2_PUNGR</name>
<protein>
    <submittedName>
        <fullName evidence="1">Uncharacterized protein</fullName>
    </submittedName>
</protein>
<dbReference type="Proteomes" id="UP000197138">
    <property type="component" value="Unassembled WGS sequence"/>
</dbReference>
<sequence length="59" mass="7073">MGRHCLIQISKTLNKLYHYYREERVFLLILSFQSSGWNAYRDQIEGHVLLQGESKQRSM</sequence>
<proteinExistence type="predicted"/>
<accession>A0A218VQH2</accession>
<comment type="caution">
    <text evidence="1">The sequence shown here is derived from an EMBL/GenBank/DDBJ whole genome shotgun (WGS) entry which is preliminary data.</text>
</comment>
<organism evidence="1 2">
    <name type="scientific">Punica granatum</name>
    <name type="common">Pomegranate</name>
    <dbReference type="NCBI Taxonomy" id="22663"/>
    <lineage>
        <taxon>Eukaryota</taxon>
        <taxon>Viridiplantae</taxon>
        <taxon>Streptophyta</taxon>
        <taxon>Embryophyta</taxon>
        <taxon>Tracheophyta</taxon>
        <taxon>Spermatophyta</taxon>
        <taxon>Magnoliopsida</taxon>
        <taxon>eudicotyledons</taxon>
        <taxon>Gunneridae</taxon>
        <taxon>Pentapetalae</taxon>
        <taxon>rosids</taxon>
        <taxon>malvids</taxon>
        <taxon>Myrtales</taxon>
        <taxon>Lythraceae</taxon>
        <taxon>Punica</taxon>
    </lineage>
</organism>
<reference evidence="2" key="1">
    <citation type="journal article" date="2017" name="Plant J.">
        <title>The pomegranate (Punica granatum L.) genome and the genomics of punicalagin biosynthesis.</title>
        <authorList>
            <person name="Qin G."/>
            <person name="Xu C."/>
            <person name="Ming R."/>
            <person name="Tang H."/>
            <person name="Guyot R."/>
            <person name="Kramer E.M."/>
            <person name="Hu Y."/>
            <person name="Yi X."/>
            <person name="Qi Y."/>
            <person name="Xu X."/>
            <person name="Gao Z."/>
            <person name="Pan H."/>
            <person name="Jian J."/>
            <person name="Tian Y."/>
            <person name="Yue Z."/>
            <person name="Xu Y."/>
        </authorList>
    </citation>
    <scope>NUCLEOTIDE SEQUENCE [LARGE SCALE GENOMIC DNA]</scope>
    <source>
        <strain evidence="2">cv. Dabenzi</strain>
    </source>
</reference>
<gene>
    <name evidence="1" type="ORF">CDL15_Pgr000057</name>
</gene>
<dbReference type="AlphaFoldDB" id="A0A218VQH2"/>
<dbReference type="EMBL" id="MTKT01017221">
    <property type="protein sequence ID" value="OWM62559.1"/>
    <property type="molecule type" value="Genomic_DNA"/>
</dbReference>